<evidence type="ECO:0000313" key="3">
    <source>
        <dbReference type="Proteomes" id="UP001194414"/>
    </source>
</evidence>
<evidence type="ECO:0000256" key="1">
    <source>
        <dbReference type="SAM" id="MobiDB-lite"/>
    </source>
</evidence>
<name>A0AAW4DQ82_9LACO</name>
<dbReference type="RefSeq" id="WP_232792159.1">
    <property type="nucleotide sequence ID" value="NZ_JACCPP010000039.1"/>
</dbReference>
<feature type="compositionally biased region" description="Basic and acidic residues" evidence="1">
    <location>
        <begin position="15"/>
        <end position="52"/>
    </location>
</feature>
<dbReference type="Proteomes" id="UP001194414">
    <property type="component" value="Unassembled WGS sequence"/>
</dbReference>
<sequence length="193" mass="22713">MANIDKNDLNANQSKNEKENEEKKMAKETNDQKEESKMNEEKDIKERANQENKFPKLTKEEVKQMLQLPDIANDDGLYVPSDGDEVSKIYKTTNYGQFIYNTEYLNDRRINFLIYKYLTRQEPLPMIAVRPNSGYWEVVDEQDSLYAAVQLGIPVYFYKAYDSAPQAPRQIDMSFDDMKAIVDFCLDNHDFRY</sequence>
<dbReference type="AlphaFoldDB" id="A0AAW4DQ82"/>
<accession>A0AAW4DQ82</accession>
<organism evidence="2 3">
    <name type="scientific">Lactobacillus crispatus</name>
    <dbReference type="NCBI Taxonomy" id="47770"/>
    <lineage>
        <taxon>Bacteria</taxon>
        <taxon>Bacillati</taxon>
        <taxon>Bacillota</taxon>
        <taxon>Bacilli</taxon>
        <taxon>Lactobacillales</taxon>
        <taxon>Lactobacillaceae</taxon>
        <taxon>Lactobacillus</taxon>
    </lineage>
</organism>
<reference evidence="2" key="1">
    <citation type="submission" date="2020-07" db="EMBL/GenBank/DDBJ databases">
        <title>Comparative genomics analyses of Lactobacillus crispatus isolated from different ecological niches.</title>
        <authorList>
            <person name="Mancino W."/>
            <person name="Mancabelli L."/>
            <person name="Lugli G.A."/>
            <person name="Milani C."/>
            <person name="Viappiani A."/>
            <person name="Anzalone R."/>
            <person name="Longhi G."/>
            <person name="Ventura M."/>
            <person name="Turroni F."/>
        </authorList>
    </citation>
    <scope>NUCLEOTIDE SEQUENCE</scope>
    <source>
        <strain evidence="2">LB65</strain>
    </source>
</reference>
<proteinExistence type="predicted"/>
<protein>
    <submittedName>
        <fullName evidence="2">Uncharacterized protein</fullName>
    </submittedName>
</protein>
<evidence type="ECO:0000313" key="2">
    <source>
        <dbReference type="EMBL" id="MBI1709053.1"/>
    </source>
</evidence>
<dbReference type="EMBL" id="JACCPP010000039">
    <property type="protein sequence ID" value="MBI1709053.1"/>
    <property type="molecule type" value="Genomic_DNA"/>
</dbReference>
<comment type="caution">
    <text evidence="2">The sequence shown here is derived from an EMBL/GenBank/DDBJ whole genome shotgun (WGS) entry which is preliminary data.</text>
</comment>
<feature type="region of interest" description="Disordered" evidence="1">
    <location>
        <begin position="1"/>
        <end position="52"/>
    </location>
</feature>
<gene>
    <name evidence="2" type="ORF">HYQ56_2050</name>
</gene>